<dbReference type="PANTHER" id="PTHR11062">
    <property type="entry name" value="EXOSTOSIN HEPARAN SULFATE GLYCOSYLTRANSFERASE -RELATED"/>
    <property type="match status" value="1"/>
</dbReference>
<evidence type="ECO:0000256" key="6">
    <source>
        <dbReference type="SAM" id="Phobius"/>
    </source>
</evidence>
<keyword evidence="6" id="KW-0812">Transmembrane</keyword>
<keyword evidence="3" id="KW-0328">Glycosyltransferase</keyword>
<evidence type="ECO:0000259" key="7">
    <source>
        <dbReference type="Pfam" id="PF03016"/>
    </source>
</evidence>
<proteinExistence type="inferred from homology"/>
<dbReference type="PANTHER" id="PTHR11062:SF229">
    <property type="entry name" value="GLUCURONOXYLAN GLUCURONOSYLTRANSFERASE IRX7-RELATED"/>
    <property type="match status" value="1"/>
</dbReference>
<organism evidence="8 9">
    <name type="scientific">Stephania japonica</name>
    <dbReference type="NCBI Taxonomy" id="461633"/>
    <lineage>
        <taxon>Eukaryota</taxon>
        <taxon>Viridiplantae</taxon>
        <taxon>Streptophyta</taxon>
        <taxon>Embryophyta</taxon>
        <taxon>Tracheophyta</taxon>
        <taxon>Spermatophyta</taxon>
        <taxon>Magnoliopsida</taxon>
        <taxon>Ranunculales</taxon>
        <taxon>Menispermaceae</taxon>
        <taxon>Menispermoideae</taxon>
        <taxon>Cissampelideae</taxon>
        <taxon>Stephania</taxon>
    </lineage>
</organism>
<dbReference type="InterPro" id="IPR004263">
    <property type="entry name" value="Exostosin"/>
</dbReference>
<dbReference type="EMBL" id="JBBNAE010000001">
    <property type="protein sequence ID" value="KAK9153886.1"/>
    <property type="molecule type" value="Genomic_DNA"/>
</dbReference>
<keyword evidence="6" id="KW-1133">Transmembrane helix</keyword>
<gene>
    <name evidence="8" type="ORF">Sjap_001366</name>
</gene>
<evidence type="ECO:0000256" key="2">
    <source>
        <dbReference type="ARBA" id="ARBA00010271"/>
    </source>
</evidence>
<comment type="caution">
    <text evidence="8">The sequence shown here is derived from an EMBL/GenBank/DDBJ whole genome shotgun (WGS) entry which is preliminary data.</text>
</comment>
<feature type="transmembrane region" description="Helical" evidence="6">
    <location>
        <begin position="31"/>
        <end position="50"/>
    </location>
</feature>
<dbReference type="InterPro" id="IPR040911">
    <property type="entry name" value="Exostosin_GT47"/>
</dbReference>
<comment type="similarity">
    <text evidence="2">Belongs to the glycosyltransferase 47 family.</text>
</comment>
<dbReference type="Pfam" id="PF03016">
    <property type="entry name" value="Exostosin_GT47"/>
    <property type="match status" value="1"/>
</dbReference>
<dbReference type="Proteomes" id="UP001417504">
    <property type="component" value="Unassembled WGS sequence"/>
</dbReference>
<evidence type="ECO:0000256" key="1">
    <source>
        <dbReference type="ARBA" id="ARBA00004323"/>
    </source>
</evidence>
<evidence type="ECO:0000256" key="3">
    <source>
        <dbReference type="ARBA" id="ARBA00022676"/>
    </source>
</evidence>
<keyword evidence="4" id="KW-0735">Signal-anchor</keyword>
<comment type="subcellular location">
    <subcellularLocation>
        <location evidence="1">Golgi apparatus membrane</location>
        <topology evidence="1">Single-pass type II membrane protein</topology>
    </subcellularLocation>
</comment>
<evidence type="ECO:0000313" key="8">
    <source>
        <dbReference type="EMBL" id="KAK9153886.1"/>
    </source>
</evidence>
<reference evidence="8 9" key="1">
    <citation type="submission" date="2024-01" db="EMBL/GenBank/DDBJ databases">
        <title>Genome assemblies of Stephania.</title>
        <authorList>
            <person name="Yang L."/>
        </authorList>
    </citation>
    <scope>NUCLEOTIDE SEQUENCE [LARGE SCALE GENOMIC DNA]</scope>
    <source>
        <strain evidence="8">QJT</strain>
        <tissue evidence="8">Leaf</tissue>
    </source>
</reference>
<protein>
    <recommendedName>
        <fullName evidence="7">Exostosin GT47 domain-containing protein</fullName>
    </recommendedName>
</protein>
<evidence type="ECO:0000313" key="9">
    <source>
        <dbReference type="Proteomes" id="UP001417504"/>
    </source>
</evidence>
<dbReference type="GO" id="GO:0016757">
    <property type="term" value="F:glycosyltransferase activity"/>
    <property type="evidence" value="ECO:0007669"/>
    <property type="project" value="UniProtKB-KW"/>
</dbReference>
<name>A0AAP0KJW8_9MAGN</name>
<dbReference type="GO" id="GO:0010417">
    <property type="term" value="P:glucuronoxylan biosynthetic process"/>
    <property type="evidence" value="ECO:0007669"/>
    <property type="project" value="TreeGrafter"/>
</dbReference>
<keyword evidence="5" id="KW-0333">Golgi apparatus</keyword>
<dbReference type="GO" id="GO:0000139">
    <property type="term" value="C:Golgi membrane"/>
    <property type="evidence" value="ECO:0007669"/>
    <property type="project" value="UniProtKB-SubCell"/>
</dbReference>
<keyword evidence="9" id="KW-1185">Reference proteome</keyword>
<keyword evidence="6" id="KW-0472">Membrane</keyword>
<accession>A0AAP0KJW8</accession>
<dbReference type="AlphaFoldDB" id="A0AAP0KJW8"/>
<evidence type="ECO:0000256" key="4">
    <source>
        <dbReference type="ARBA" id="ARBA00022968"/>
    </source>
</evidence>
<keyword evidence="3" id="KW-0808">Transferase</keyword>
<feature type="domain" description="Exostosin GT47" evidence="7">
    <location>
        <begin position="104"/>
        <end position="402"/>
    </location>
</feature>
<sequence>MNAISPQSRGFYIKMKIVKNKRPIRPFFHKYLKWVFWVSISLYLFTSLLINHIPNNAKPTSNHLHRHLLPTNPKTTSTQFVPRALFETTPQKPLQQPKPSINLDLKIYVYDLPDQYNNVWLSNNRCSTHLFASEVAIHRALMGSEVRTLDPYEADFFFVPVYLTCNFSTDNGFPSTHQSRHLISSVVRFVSSNMPFWNRSDGADHVFVASHDYGPCFHSIEEDAISDGIPEVLRKSIFLQTFGVTFRHVCQEAEHVLIPPYVPPGSLRSTEEGFPVDGKRNIPVFFRGKVEVHPKNFSGRVYSKGVRTMIWRKFKRNRKFFYLRRHRIEDYQSEIRRSVFCLCPLGWAPWSPRLVESVALGCVPVIIADGIRLPFTETVRWPEISLTVAERDVGKLGRILRHVVNTNLTTIQRNLWDPAKTGALLFNDRVETGDATWHVIRSLRERLLHRSYRLSMISANEELTRQTD</sequence>
<evidence type="ECO:0000256" key="5">
    <source>
        <dbReference type="ARBA" id="ARBA00023034"/>
    </source>
</evidence>